<dbReference type="Pfam" id="PF00578">
    <property type="entry name" value="AhpC-TSA"/>
    <property type="match status" value="1"/>
</dbReference>
<evidence type="ECO:0000313" key="3">
    <source>
        <dbReference type="Proteomes" id="UP000664277"/>
    </source>
</evidence>
<dbReference type="CDD" id="cd02966">
    <property type="entry name" value="TlpA_like_family"/>
    <property type="match status" value="1"/>
</dbReference>
<dbReference type="AlphaFoldDB" id="A0A8J7PBX5"/>
<dbReference type="Gene3D" id="3.40.30.10">
    <property type="entry name" value="Glutaredoxin"/>
    <property type="match status" value="1"/>
</dbReference>
<dbReference type="GO" id="GO:0016209">
    <property type="term" value="F:antioxidant activity"/>
    <property type="evidence" value="ECO:0007669"/>
    <property type="project" value="InterPro"/>
</dbReference>
<dbReference type="Proteomes" id="UP000664277">
    <property type="component" value="Unassembled WGS sequence"/>
</dbReference>
<dbReference type="InterPro" id="IPR013766">
    <property type="entry name" value="Thioredoxin_domain"/>
</dbReference>
<proteinExistence type="predicted"/>
<name>A0A8J7PBX5_9BACT</name>
<evidence type="ECO:0000259" key="1">
    <source>
        <dbReference type="PROSITE" id="PS51352"/>
    </source>
</evidence>
<feature type="domain" description="Thioredoxin" evidence="1">
    <location>
        <begin position="3"/>
        <end position="148"/>
    </location>
</feature>
<accession>A0A8J7PBX5</accession>
<dbReference type="GO" id="GO:0016491">
    <property type="term" value="F:oxidoreductase activity"/>
    <property type="evidence" value="ECO:0007669"/>
    <property type="project" value="InterPro"/>
</dbReference>
<comment type="caution">
    <text evidence="2">The sequence shown here is derived from an EMBL/GenBank/DDBJ whole genome shotgun (WGS) entry which is preliminary data.</text>
</comment>
<dbReference type="PANTHER" id="PTHR42852">
    <property type="entry name" value="THIOL:DISULFIDE INTERCHANGE PROTEIN DSBE"/>
    <property type="match status" value="1"/>
</dbReference>
<dbReference type="EMBL" id="JAFLCK010000007">
    <property type="protein sequence ID" value="MBN8659996.1"/>
    <property type="molecule type" value="Genomic_DNA"/>
</dbReference>
<dbReference type="InterPro" id="IPR000866">
    <property type="entry name" value="AhpC/TSA"/>
</dbReference>
<gene>
    <name evidence="2" type="ORF">J0M35_06505</name>
</gene>
<dbReference type="InterPro" id="IPR050553">
    <property type="entry name" value="Thioredoxin_ResA/DsbE_sf"/>
</dbReference>
<dbReference type="PANTHER" id="PTHR42852:SF12">
    <property type="entry name" value="THIOL-DISULFIDE OXIDOREDUCTASE YKUV"/>
    <property type="match status" value="1"/>
</dbReference>
<evidence type="ECO:0000313" key="2">
    <source>
        <dbReference type="EMBL" id="MBN8659996.1"/>
    </source>
</evidence>
<organism evidence="2 3">
    <name type="scientific">Candidatus Obscuribacter phosphatis</name>
    <dbReference type="NCBI Taxonomy" id="1906157"/>
    <lineage>
        <taxon>Bacteria</taxon>
        <taxon>Bacillati</taxon>
        <taxon>Candidatus Melainabacteria</taxon>
        <taxon>Candidatus Obscuribacterales</taxon>
        <taxon>Candidatus Obscuribacteraceae</taxon>
        <taxon>Candidatus Obscuribacter</taxon>
    </lineage>
</organism>
<dbReference type="PROSITE" id="PS51352">
    <property type="entry name" value="THIOREDOXIN_2"/>
    <property type="match status" value="1"/>
</dbReference>
<dbReference type="InterPro" id="IPR036249">
    <property type="entry name" value="Thioredoxin-like_sf"/>
</dbReference>
<protein>
    <submittedName>
        <fullName evidence="2">TlpA family protein disulfide reductase</fullName>
    </submittedName>
</protein>
<sequence>MALKMDAPLPSLSGVDDWLNGPEVKDEDLKGHPVLIHFWALSCGACKESLPDLNRWVDEYGSKGLKIISVHMPRQESDTNIPAVVECAKEWEMKQPCAIDNWHTITDRFENQYVPALYVFDSEHKMRHRQAGEKAVKMTEPVVQRLLGLTTAKEV</sequence>
<dbReference type="SUPFAM" id="SSF52833">
    <property type="entry name" value="Thioredoxin-like"/>
    <property type="match status" value="1"/>
</dbReference>
<reference evidence="2" key="1">
    <citation type="submission" date="2021-02" db="EMBL/GenBank/DDBJ databases">
        <title>Genome-Resolved Metagenomics of a Microbial Community Performing Photosynthetic Biological Nutrient Removal.</title>
        <authorList>
            <person name="Mcdaniel E.A."/>
        </authorList>
    </citation>
    <scope>NUCLEOTIDE SEQUENCE</scope>
    <source>
        <strain evidence="2">UWPOB_OBS1</strain>
    </source>
</reference>